<dbReference type="AlphaFoldDB" id="A0A6L6PWJ9"/>
<comment type="caution">
    <text evidence="2">The sequence shown here is derived from an EMBL/GenBank/DDBJ whole genome shotgun (WGS) entry which is preliminary data.</text>
</comment>
<name>A0A6L6PWJ9_9BURK</name>
<gene>
    <name evidence="2" type="ORF">GM668_05885</name>
</gene>
<dbReference type="Proteomes" id="UP000484015">
    <property type="component" value="Unassembled WGS sequence"/>
</dbReference>
<evidence type="ECO:0000313" key="3">
    <source>
        <dbReference type="Proteomes" id="UP000484015"/>
    </source>
</evidence>
<evidence type="ECO:0000259" key="1">
    <source>
        <dbReference type="Pfam" id="PF07110"/>
    </source>
</evidence>
<protein>
    <recommendedName>
        <fullName evidence="1">EthD domain-containing protein</fullName>
    </recommendedName>
</protein>
<dbReference type="RefSeq" id="WP_155437999.1">
    <property type="nucleotide sequence ID" value="NZ_WNLA01000002.1"/>
</dbReference>
<dbReference type="InterPro" id="IPR009799">
    <property type="entry name" value="EthD_dom"/>
</dbReference>
<evidence type="ECO:0000313" key="2">
    <source>
        <dbReference type="EMBL" id="MTW01616.1"/>
    </source>
</evidence>
<dbReference type="SUPFAM" id="SSF54909">
    <property type="entry name" value="Dimeric alpha+beta barrel"/>
    <property type="match status" value="1"/>
</dbReference>
<accession>A0A6L6PWJ9</accession>
<dbReference type="EMBL" id="WNLA01000002">
    <property type="protein sequence ID" value="MTW01616.1"/>
    <property type="molecule type" value="Genomic_DNA"/>
</dbReference>
<dbReference type="InterPro" id="IPR011008">
    <property type="entry name" value="Dimeric_a/b-barrel"/>
</dbReference>
<proteinExistence type="predicted"/>
<dbReference type="Pfam" id="PF07110">
    <property type="entry name" value="EthD"/>
    <property type="match status" value="1"/>
</dbReference>
<reference evidence="2 3" key="1">
    <citation type="submission" date="2019-11" db="EMBL/GenBank/DDBJ databases">
        <title>Type strains purchased from KCTC, JCM and DSMZ.</title>
        <authorList>
            <person name="Lu H."/>
        </authorList>
    </citation>
    <scope>NUCLEOTIDE SEQUENCE [LARGE SCALE GENOMIC DNA]</scope>
    <source>
        <strain evidence="2 3">KCTC 42409</strain>
    </source>
</reference>
<dbReference type="OrthoDB" id="9015064at2"/>
<feature type="domain" description="EthD" evidence="1">
    <location>
        <begin position="130"/>
        <end position="220"/>
    </location>
</feature>
<organism evidence="2 3">
    <name type="scientific">Pseudoduganella ginsengisoli</name>
    <dbReference type="NCBI Taxonomy" id="1462440"/>
    <lineage>
        <taxon>Bacteria</taxon>
        <taxon>Pseudomonadati</taxon>
        <taxon>Pseudomonadota</taxon>
        <taxon>Betaproteobacteria</taxon>
        <taxon>Burkholderiales</taxon>
        <taxon>Oxalobacteraceae</taxon>
        <taxon>Telluria group</taxon>
        <taxon>Pseudoduganella</taxon>
    </lineage>
</organism>
<dbReference type="GO" id="GO:0016491">
    <property type="term" value="F:oxidoreductase activity"/>
    <property type="evidence" value="ECO:0007669"/>
    <property type="project" value="InterPro"/>
</dbReference>
<keyword evidence="3" id="KW-1185">Reference proteome</keyword>
<sequence length="241" mass="26836">MEKVIYTLWRDPRTSAEAFAATIRGELAQQLLALGARGVQANVCDEAVLPAAALRQVQTQPAIAGAVSVWLDSANAAFRKPFDEAVAAVVSHMAAYLVSESEPIKNTRYPAREGERTAGFSQLAFLSVPPRLTPGAWLDIWHGHHTQVAIDTQDNFQYVQNFVVRPLTYGAPRYSAIVEECFPQAAMTDMHAFFNAIGDTDKFKRNLDMMMDSCSRFIDFDKIDVVPTSQYLVRRPHWEAA</sequence>